<evidence type="ECO:0000256" key="1">
    <source>
        <dbReference type="ARBA" id="ARBA00022448"/>
    </source>
</evidence>
<evidence type="ECO:0000256" key="2">
    <source>
        <dbReference type="ARBA" id="ARBA00022475"/>
    </source>
</evidence>
<geneLocation type="plasmid" evidence="9">
    <name>pLmA144</name>
</geneLocation>
<feature type="domain" description="ABC transporter" evidence="8">
    <location>
        <begin position="30"/>
        <end position="241"/>
    </location>
</feature>
<sequence>MKQKPCTRMDGPLVQGFFIKERSGMSDSLFQLEKVGFQANGKQILQDISFTVNKGEVIVFSGPSGSGKSTLLKLIGTLLSPTSGKIYYRGTDLQKIDPVEYRKEVSYFFQNASLFDETVQENLSFPARIREEGFDRERAKKLLERVQIPETYLSKEVKELSGGEKQRVALVRNLMYQPKVLLLDEVTSSLDQENRAIVLDLVRDMMKDQQTTVLAVTHNQEEIDQASRLITIKGGKMEESK</sequence>
<evidence type="ECO:0000313" key="9">
    <source>
        <dbReference type="EMBL" id="AMQ45823.1"/>
    </source>
</evidence>
<dbReference type="Pfam" id="PF00005">
    <property type="entry name" value="ABC_tran"/>
    <property type="match status" value="1"/>
</dbReference>
<keyword evidence="1" id="KW-0813">Transport</keyword>
<reference evidence="9" key="1">
    <citation type="submission" date="2016-01" db="EMBL/GenBank/DDBJ databases">
        <title>Whole Genome Sequence of Listeria monocytogenes Serovar 1/2a Strain IZSAM_Lm_15_17439_A144 responsible of a human outbreak in 2008.</title>
        <authorList>
            <person name="Orsini M."/>
            <person name="Ordinelli A."/>
            <person name="Cornacchia A."/>
            <person name="Acciari V."/>
            <person name="Centorame P."/>
            <person name="Torresi M."/>
            <person name="Pompei A."/>
            <person name="Camma C."/>
            <person name="Gattuso A."/>
            <person name="Gianfranceschi M."/>
            <person name="Pomilio F."/>
        </authorList>
    </citation>
    <scope>NUCLEOTIDE SEQUENCE</scope>
    <source>
        <strain evidence="9">IZSAM_Lm_15_17439_A144</strain>
        <plasmid evidence="9">pLmA144</plasmid>
    </source>
</reference>
<evidence type="ECO:0000256" key="4">
    <source>
        <dbReference type="ARBA" id="ARBA00022741"/>
    </source>
</evidence>
<evidence type="ECO:0000256" key="5">
    <source>
        <dbReference type="ARBA" id="ARBA00022840"/>
    </source>
</evidence>
<evidence type="ECO:0000256" key="7">
    <source>
        <dbReference type="ARBA" id="ARBA00023136"/>
    </source>
</evidence>
<keyword evidence="7" id="KW-0472">Membrane</keyword>
<dbReference type="PANTHER" id="PTHR43423">
    <property type="entry name" value="ABC TRANSPORTER I FAMILY MEMBER 17"/>
    <property type="match status" value="1"/>
</dbReference>
<keyword evidence="9" id="KW-0614">Plasmid</keyword>
<dbReference type="PROSITE" id="PS50893">
    <property type="entry name" value="ABC_TRANSPORTER_2"/>
    <property type="match status" value="1"/>
</dbReference>
<keyword evidence="2" id="KW-1003">Cell membrane</keyword>
<dbReference type="Gene3D" id="3.40.50.300">
    <property type="entry name" value="P-loop containing nucleotide triphosphate hydrolases"/>
    <property type="match status" value="1"/>
</dbReference>
<keyword evidence="3" id="KW-0997">Cell inner membrane</keyword>
<evidence type="ECO:0000256" key="3">
    <source>
        <dbReference type="ARBA" id="ARBA00022519"/>
    </source>
</evidence>
<dbReference type="GO" id="GO:0005524">
    <property type="term" value="F:ATP binding"/>
    <property type="evidence" value="ECO:0007669"/>
    <property type="project" value="UniProtKB-KW"/>
</dbReference>
<dbReference type="SUPFAM" id="SSF52540">
    <property type="entry name" value="P-loop containing nucleoside triphosphate hydrolases"/>
    <property type="match status" value="1"/>
</dbReference>
<organism evidence="9">
    <name type="scientific">Listeria monocytogenes</name>
    <dbReference type="NCBI Taxonomy" id="1639"/>
    <lineage>
        <taxon>Bacteria</taxon>
        <taxon>Bacillati</taxon>
        <taxon>Bacillota</taxon>
        <taxon>Bacilli</taxon>
        <taxon>Bacillales</taxon>
        <taxon>Listeriaceae</taxon>
        <taxon>Listeria</taxon>
    </lineage>
</organism>
<dbReference type="RefSeq" id="WP_425354873.1">
    <property type="nucleotide sequence ID" value="NZ_CP050028.1"/>
</dbReference>
<dbReference type="InterPro" id="IPR017871">
    <property type="entry name" value="ABC_transporter-like_CS"/>
</dbReference>
<dbReference type="InterPro" id="IPR003439">
    <property type="entry name" value="ABC_transporter-like_ATP-bd"/>
</dbReference>
<evidence type="ECO:0000259" key="8">
    <source>
        <dbReference type="PROSITE" id="PS50893"/>
    </source>
</evidence>
<dbReference type="SMART" id="SM00382">
    <property type="entry name" value="AAA"/>
    <property type="match status" value="1"/>
</dbReference>
<evidence type="ECO:0000256" key="6">
    <source>
        <dbReference type="ARBA" id="ARBA00022967"/>
    </source>
</evidence>
<dbReference type="InterPro" id="IPR027417">
    <property type="entry name" value="P-loop_NTPase"/>
</dbReference>
<name>A0A142ECD5_LISMN</name>
<dbReference type="EMBL" id="KU513859">
    <property type="protein sequence ID" value="AMQ45823.1"/>
    <property type="molecule type" value="Genomic_DNA"/>
</dbReference>
<protein>
    <submittedName>
        <fullName evidence="9">Putative ABC transporter ATP-binding protein ybbL</fullName>
    </submittedName>
</protein>
<keyword evidence="5 9" id="KW-0067">ATP-binding</keyword>
<dbReference type="InterPro" id="IPR003593">
    <property type="entry name" value="AAA+_ATPase"/>
</dbReference>
<keyword evidence="4" id="KW-0547">Nucleotide-binding</keyword>
<keyword evidence="6" id="KW-1278">Translocase</keyword>
<dbReference type="GO" id="GO:0016887">
    <property type="term" value="F:ATP hydrolysis activity"/>
    <property type="evidence" value="ECO:0007669"/>
    <property type="project" value="InterPro"/>
</dbReference>
<dbReference type="PANTHER" id="PTHR43423:SF12">
    <property type="entry name" value="IRON EXPORT ATP-BINDING PROTEIN FETA-RELATED"/>
    <property type="match status" value="1"/>
</dbReference>
<dbReference type="AlphaFoldDB" id="A0A142ECD5"/>
<proteinExistence type="predicted"/>
<accession>A0A142ECD5</accession>
<dbReference type="PROSITE" id="PS00211">
    <property type="entry name" value="ABC_TRANSPORTER_1"/>
    <property type="match status" value="1"/>
</dbReference>
<gene>
    <name evidence="9" type="primary">ybbL</name>
    <name evidence="9" type="ORF">pA144_0078</name>
</gene>